<keyword evidence="1" id="KW-0812">Transmembrane</keyword>
<accession>A0A9D4IG14</accession>
<reference evidence="2" key="1">
    <citation type="journal article" date="2019" name="bioRxiv">
        <title>The Genome of the Zebra Mussel, Dreissena polymorpha: A Resource for Invasive Species Research.</title>
        <authorList>
            <person name="McCartney M.A."/>
            <person name="Auch B."/>
            <person name="Kono T."/>
            <person name="Mallez S."/>
            <person name="Zhang Y."/>
            <person name="Obille A."/>
            <person name="Becker A."/>
            <person name="Abrahante J.E."/>
            <person name="Garbe J."/>
            <person name="Badalamenti J.P."/>
            <person name="Herman A."/>
            <person name="Mangelson H."/>
            <person name="Liachko I."/>
            <person name="Sullivan S."/>
            <person name="Sone E.D."/>
            <person name="Koren S."/>
            <person name="Silverstein K.A.T."/>
            <person name="Beckman K.B."/>
            <person name="Gohl D.M."/>
        </authorList>
    </citation>
    <scope>NUCLEOTIDE SEQUENCE</scope>
    <source>
        <strain evidence="2">Duluth1</strain>
        <tissue evidence="2">Whole animal</tissue>
    </source>
</reference>
<protein>
    <submittedName>
        <fullName evidence="2">Uncharacterized protein</fullName>
    </submittedName>
</protein>
<dbReference type="Proteomes" id="UP000828390">
    <property type="component" value="Unassembled WGS sequence"/>
</dbReference>
<organism evidence="2 3">
    <name type="scientific">Dreissena polymorpha</name>
    <name type="common">Zebra mussel</name>
    <name type="synonym">Mytilus polymorpha</name>
    <dbReference type="NCBI Taxonomy" id="45954"/>
    <lineage>
        <taxon>Eukaryota</taxon>
        <taxon>Metazoa</taxon>
        <taxon>Spiralia</taxon>
        <taxon>Lophotrochozoa</taxon>
        <taxon>Mollusca</taxon>
        <taxon>Bivalvia</taxon>
        <taxon>Autobranchia</taxon>
        <taxon>Heteroconchia</taxon>
        <taxon>Euheterodonta</taxon>
        <taxon>Imparidentia</taxon>
        <taxon>Neoheterodontei</taxon>
        <taxon>Myida</taxon>
        <taxon>Dreissenoidea</taxon>
        <taxon>Dreissenidae</taxon>
        <taxon>Dreissena</taxon>
    </lineage>
</organism>
<name>A0A9D4IG14_DREPO</name>
<keyword evidence="1" id="KW-0472">Membrane</keyword>
<evidence type="ECO:0000313" key="3">
    <source>
        <dbReference type="Proteomes" id="UP000828390"/>
    </source>
</evidence>
<keyword evidence="3" id="KW-1185">Reference proteome</keyword>
<feature type="transmembrane region" description="Helical" evidence="1">
    <location>
        <begin position="28"/>
        <end position="49"/>
    </location>
</feature>
<comment type="caution">
    <text evidence="2">The sequence shown here is derived from an EMBL/GenBank/DDBJ whole genome shotgun (WGS) entry which is preliminary data.</text>
</comment>
<sequence>MLVPMLTWTAATRALGTPNLALLVEPPVLGAVFIGTFSYILAIQSLFFIGTEHLNRLSDAEIIVLSPTRVR</sequence>
<keyword evidence="1" id="KW-1133">Transmembrane helix</keyword>
<evidence type="ECO:0000256" key="1">
    <source>
        <dbReference type="SAM" id="Phobius"/>
    </source>
</evidence>
<dbReference type="AlphaFoldDB" id="A0A9D4IG14"/>
<reference evidence="2" key="2">
    <citation type="submission" date="2020-11" db="EMBL/GenBank/DDBJ databases">
        <authorList>
            <person name="McCartney M.A."/>
            <person name="Auch B."/>
            <person name="Kono T."/>
            <person name="Mallez S."/>
            <person name="Becker A."/>
            <person name="Gohl D.M."/>
            <person name="Silverstein K.A.T."/>
            <person name="Koren S."/>
            <person name="Bechman K.B."/>
            <person name="Herman A."/>
            <person name="Abrahante J.E."/>
            <person name="Garbe J."/>
        </authorList>
    </citation>
    <scope>NUCLEOTIDE SEQUENCE</scope>
    <source>
        <strain evidence="2">Duluth1</strain>
        <tissue evidence="2">Whole animal</tissue>
    </source>
</reference>
<evidence type="ECO:0000313" key="2">
    <source>
        <dbReference type="EMBL" id="KAH3772655.1"/>
    </source>
</evidence>
<gene>
    <name evidence="2" type="ORF">DPMN_173997</name>
</gene>
<dbReference type="EMBL" id="JAIWYP010000009">
    <property type="protein sequence ID" value="KAH3772655.1"/>
    <property type="molecule type" value="Genomic_DNA"/>
</dbReference>
<proteinExistence type="predicted"/>